<feature type="transmembrane region" description="Helical" evidence="7">
    <location>
        <begin position="31"/>
        <end position="51"/>
    </location>
</feature>
<dbReference type="PANTHER" id="PTHR30489:SF0">
    <property type="entry name" value="LIPOPROTEIN-RELEASING SYSTEM TRANSMEMBRANE PROTEIN LOLE"/>
    <property type="match status" value="1"/>
</dbReference>
<evidence type="ECO:0000259" key="8">
    <source>
        <dbReference type="Pfam" id="PF02687"/>
    </source>
</evidence>
<evidence type="ECO:0000256" key="2">
    <source>
        <dbReference type="ARBA" id="ARBA00005236"/>
    </source>
</evidence>
<dbReference type="GO" id="GO:0098797">
    <property type="term" value="C:plasma membrane protein complex"/>
    <property type="evidence" value="ECO:0007669"/>
    <property type="project" value="TreeGrafter"/>
</dbReference>
<evidence type="ECO:0000256" key="3">
    <source>
        <dbReference type="ARBA" id="ARBA00022475"/>
    </source>
</evidence>
<dbReference type="KEGG" id="tper:IWA51_04715"/>
<dbReference type="InterPro" id="IPR025857">
    <property type="entry name" value="MacB_PCD"/>
</dbReference>
<keyword evidence="3" id="KW-1003">Cell membrane</keyword>
<dbReference type="RefSeq" id="WP_198443416.1">
    <property type="nucleotide sequence ID" value="NZ_CBCSHE010000004.1"/>
</dbReference>
<dbReference type="AlphaFoldDB" id="A0A7T3V5T6"/>
<evidence type="ECO:0000256" key="7">
    <source>
        <dbReference type="SAM" id="Phobius"/>
    </source>
</evidence>
<dbReference type="Proteomes" id="UP000595224">
    <property type="component" value="Chromosome"/>
</dbReference>
<feature type="domain" description="MacB-like periplasmic core" evidence="9">
    <location>
        <begin position="34"/>
        <end position="227"/>
    </location>
</feature>
<dbReference type="InterPro" id="IPR051447">
    <property type="entry name" value="Lipoprotein-release_system"/>
</dbReference>
<organism evidence="10 11">
    <name type="scientific">Treponema peruense</name>
    <dbReference type="NCBI Taxonomy" id="2787628"/>
    <lineage>
        <taxon>Bacteria</taxon>
        <taxon>Pseudomonadati</taxon>
        <taxon>Spirochaetota</taxon>
        <taxon>Spirochaetia</taxon>
        <taxon>Spirochaetales</taxon>
        <taxon>Treponemataceae</taxon>
        <taxon>Treponema</taxon>
    </lineage>
</organism>
<evidence type="ECO:0000259" key="9">
    <source>
        <dbReference type="Pfam" id="PF12704"/>
    </source>
</evidence>
<keyword evidence="6 7" id="KW-0472">Membrane</keyword>
<reference evidence="10 11" key="1">
    <citation type="submission" date="2020-11" db="EMBL/GenBank/DDBJ databases">
        <title>Treponema Peruensis nv. sp., first commensal Treponema isolated from human feces.</title>
        <authorList>
            <person name="Belkhou C."/>
            <person name="Raes J."/>
        </authorList>
    </citation>
    <scope>NUCLEOTIDE SEQUENCE [LARGE SCALE GENOMIC DNA]</scope>
    <source>
        <strain evidence="10 11">RCC2812</strain>
    </source>
</reference>
<comment type="similarity">
    <text evidence="2">Belongs to the ABC-4 integral membrane protein family. LolC/E subfamily.</text>
</comment>
<feature type="transmembrane region" description="Helical" evidence="7">
    <location>
        <begin position="330"/>
        <end position="352"/>
    </location>
</feature>
<dbReference type="EMBL" id="CP064936">
    <property type="protein sequence ID" value="QQA01903.1"/>
    <property type="molecule type" value="Genomic_DNA"/>
</dbReference>
<keyword evidence="4 7" id="KW-0812">Transmembrane</keyword>
<dbReference type="InterPro" id="IPR003838">
    <property type="entry name" value="ABC3_permease_C"/>
</dbReference>
<dbReference type="Pfam" id="PF12704">
    <property type="entry name" value="MacB_PCD"/>
    <property type="match status" value="1"/>
</dbReference>
<gene>
    <name evidence="10" type="ORF">IWA51_04715</name>
</gene>
<dbReference type="PANTHER" id="PTHR30489">
    <property type="entry name" value="LIPOPROTEIN-RELEASING SYSTEM TRANSMEMBRANE PROTEIN LOLE"/>
    <property type="match status" value="1"/>
</dbReference>
<evidence type="ECO:0000256" key="6">
    <source>
        <dbReference type="ARBA" id="ARBA00023136"/>
    </source>
</evidence>
<comment type="subcellular location">
    <subcellularLocation>
        <location evidence="1">Cell membrane</location>
        <topology evidence="1">Multi-pass membrane protein</topology>
    </subcellularLocation>
</comment>
<evidence type="ECO:0000313" key="10">
    <source>
        <dbReference type="EMBL" id="QQA01903.1"/>
    </source>
</evidence>
<evidence type="ECO:0000256" key="1">
    <source>
        <dbReference type="ARBA" id="ARBA00004651"/>
    </source>
</evidence>
<accession>A0A7T3V5T6</accession>
<proteinExistence type="inferred from homology"/>
<feature type="domain" description="ABC3 transporter permease C-terminal" evidence="8">
    <location>
        <begin position="289"/>
        <end position="434"/>
    </location>
</feature>
<keyword evidence="5 7" id="KW-1133">Transmembrane helix</keyword>
<evidence type="ECO:0000256" key="4">
    <source>
        <dbReference type="ARBA" id="ARBA00022692"/>
    </source>
</evidence>
<dbReference type="Pfam" id="PF02687">
    <property type="entry name" value="FtsX"/>
    <property type="match status" value="1"/>
</dbReference>
<dbReference type="GO" id="GO:0044874">
    <property type="term" value="P:lipoprotein localization to outer membrane"/>
    <property type="evidence" value="ECO:0007669"/>
    <property type="project" value="TreeGrafter"/>
</dbReference>
<feature type="transmembrane region" description="Helical" evidence="7">
    <location>
        <begin position="414"/>
        <end position="437"/>
    </location>
</feature>
<evidence type="ECO:0000313" key="11">
    <source>
        <dbReference type="Proteomes" id="UP000595224"/>
    </source>
</evidence>
<feature type="transmembrane region" description="Helical" evidence="7">
    <location>
        <begin position="286"/>
        <end position="309"/>
    </location>
</feature>
<sequence length="448" mass="47375">MTVRSSLMYAKRLLFPGHSTRRTSSNGRRSLLGATLCIGISLVPLVAILIISEGMIQGMTGRLIHLSSHDISVHLDSSSASAQSASAMQEAAAKILKLETITGAFPEVRGSSLAAAGGYRTGASVRAVEPDIFVKNESFSSLLKVVEGKADLDSPRNAVIGQKIAELLGVHPGDRISLITAGGSARPVPKVAQFTVTGIVSCGYQELDALWVFIPLEAGFTSLARNSVSFVIGLTTQNPFSKDFVFIARDVQKFLFGEDGIEGAYVSRWDEENAAQYENFSSTKSLVLLIMLLIVLVASINISSALVMVQMERRKEIAILKSVGASSGGITLSFLAAGMFSGAAGLVLGIPAGLLVGVNVNSIIHAAESVANFFLRLKLALFSPENAGATVNVHILDPAFYLQEIPVEVPAEGILAIILGTLVLVFAVSAVPAIWAGREKPLDTLRKV</sequence>
<protein>
    <submittedName>
        <fullName evidence="10">ABC transporter permease</fullName>
    </submittedName>
</protein>
<evidence type="ECO:0000256" key="5">
    <source>
        <dbReference type="ARBA" id="ARBA00022989"/>
    </source>
</evidence>
<name>A0A7T3V5T6_9SPIR</name>
<keyword evidence="11" id="KW-1185">Reference proteome</keyword>